<dbReference type="GO" id="GO:0051701">
    <property type="term" value="P:biological process involved in interaction with host"/>
    <property type="evidence" value="ECO:0007669"/>
    <property type="project" value="TreeGrafter"/>
</dbReference>
<evidence type="ECO:0000259" key="1">
    <source>
        <dbReference type="Pfam" id="PF02470"/>
    </source>
</evidence>
<accession>A0A6J7HM18</accession>
<dbReference type="PANTHER" id="PTHR33371:SF19">
    <property type="entry name" value="MCE-FAMILY PROTEIN MCE4A"/>
    <property type="match status" value="1"/>
</dbReference>
<dbReference type="Pfam" id="PF11887">
    <property type="entry name" value="Mce4_CUP1"/>
    <property type="match status" value="1"/>
</dbReference>
<proteinExistence type="predicted"/>
<name>A0A6J7HM18_9ZZZZ</name>
<sequence>MRTKSLGIVFLVLMLASVWLTYGVFTQKFSDYDEVTVKASRIGLQLPQRADVKIKGVIVGEVLDYEPTADGADITLGLYQDRTTQVPSDVTASILPKTLFGEKFVSLIVPEGGSDAEPIADGDVIERTNLSIEVEQVLSDLYPLLRAVQPADLNTTLNAVATALEGRGEQLGESLETLDGYLTRFNPELPGLIEDLRLTSEVSDTYADVLPEVATILRNTITTTTTLEGREDKLKALFNDVSKLSTVAERFTRDNGDNLVRLADLGAAQLEVFARYAPGYPCLLGGIVGAGDLQAEAFRGFTLHIVLETLPNQPRGYGPQDAPIYGDKRGYYCGRLPNPPWSQSNPVTHQPDFVDGVDEPTGKGTSRVGPGWSGTAAGFVGGREESALLKALLAPGLGVTADDVPDLGVLLVGPMARGAEVSLR</sequence>
<protein>
    <submittedName>
        <fullName evidence="3">Unannotated protein</fullName>
    </submittedName>
</protein>
<dbReference type="Pfam" id="PF02470">
    <property type="entry name" value="MlaD"/>
    <property type="match status" value="1"/>
</dbReference>
<evidence type="ECO:0000259" key="2">
    <source>
        <dbReference type="Pfam" id="PF11887"/>
    </source>
</evidence>
<dbReference type="InterPro" id="IPR003399">
    <property type="entry name" value="Mce/MlaD"/>
</dbReference>
<gene>
    <name evidence="3" type="ORF">UFOPK3662_00345</name>
</gene>
<dbReference type="AlphaFoldDB" id="A0A6J7HM18"/>
<dbReference type="NCBIfam" id="TIGR00996">
    <property type="entry name" value="Mtu_fam_mce"/>
    <property type="match status" value="1"/>
</dbReference>
<reference evidence="3" key="1">
    <citation type="submission" date="2020-05" db="EMBL/GenBank/DDBJ databases">
        <authorList>
            <person name="Chiriac C."/>
            <person name="Salcher M."/>
            <person name="Ghai R."/>
            <person name="Kavagutti S V."/>
        </authorList>
    </citation>
    <scope>NUCLEOTIDE SEQUENCE</scope>
</reference>
<dbReference type="GO" id="GO:0005576">
    <property type="term" value="C:extracellular region"/>
    <property type="evidence" value="ECO:0007669"/>
    <property type="project" value="TreeGrafter"/>
</dbReference>
<evidence type="ECO:0000313" key="3">
    <source>
        <dbReference type="EMBL" id="CAB4916639.1"/>
    </source>
</evidence>
<dbReference type="InterPro" id="IPR052336">
    <property type="entry name" value="MlaD_Phospholipid_Transporter"/>
</dbReference>
<dbReference type="InterPro" id="IPR005693">
    <property type="entry name" value="Mce"/>
</dbReference>
<dbReference type="EMBL" id="CAFBMW010000002">
    <property type="protein sequence ID" value="CAB4916639.1"/>
    <property type="molecule type" value="Genomic_DNA"/>
</dbReference>
<feature type="domain" description="Mammalian cell entry C-terminal" evidence="2">
    <location>
        <begin position="116"/>
        <end position="330"/>
    </location>
</feature>
<dbReference type="InterPro" id="IPR024516">
    <property type="entry name" value="Mce_C"/>
</dbReference>
<dbReference type="PANTHER" id="PTHR33371">
    <property type="entry name" value="INTERMEMBRANE PHOSPHOLIPID TRANSPORT SYSTEM BINDING PROTEIN MLAD-RELATED"/>
    <property type="match status" value="1"/>
</dbReference>
<organism evidence="3">
    <name type="scientific">freshwater metagenome</name>
    <dbReference type="NCBI Taxonomy" id="449393"/>
    <lineage>
        <taxon>unclassified sequences</taxon>
        <taxon>metagenomes</taxon>
        <taxon>ecological metagenomes</taxon>
    </lineage>
</organism>
<feature type="domain" description="Mce/MlaD" evidence="1">
    <location>
        <begin position="33"/>
        <end position="108"/>
    </location>
</feature>